<feature type="transmembrane region" description="Helical" evidence="7">
    <location>
        <begin position="433"/>
        <end position="454"/>
    </location>
</feature>
<evidence type="ECO:0000256" key="4">
    <source>
        <dbReference type="ARBA" id="ARBA00022989"/>
    </source>
</evidence>
<reference evidence="9 10" key="1">
    <citation type="submission" date="2018-08" db="EMBL/GenBank/DDBJ databases">
        <title>A genome reference for cultivated species of the human gut microbiota.</title>
        <authorList>
            <person name="Zou Y."/>
            <person name="Xue W."/>
            <person name="Luo G."/>
        </authorList>
    </citation>
    <scope>NUCLEOTIDE SEQUENCE [LARGE SCALE GENOMIC DNA]</scope>
    <source>
        <strain evidence="9 10">TF11-15AC</strain>
    </source>
</reference>
<comment type="caution">
    <text evidence="9">The sequence shown here is derived from an EMBL/GenBank/DDBJ whole genome shotgun (WGS) entry which is preliminary data.</text>
</comment>
<evidence type="ECO:0000256" key="3">
    <source>
        <dbReference type="ARBA" id="ARBA00022692"/>
    </source>
</evidence>
<dbReference type="EMBL" id="QSQP01000005">
    <property type="protein sequence ID" value="RGK43790.1"/>
    <property type="molecule type" value="Genomic_DNA"/>
</dbReference>
<gene>
    <name evidence="9" type="ORF">DXD13_05045</name>
</gene>
<dbReference type="PANTHER" id="PTHR30572:SF4">
    <property type="entry name" value="ABC TRANSPORTER PERMEASE YTRF"/>
    <property type="match status" value="1"/>
</dbReference>
<protein>
    <submittedName>
        <fullName evidence="9">ABC transporter permease</fullName>
    </submittedName>
</protein>
<keyword evidence="3 7" id="KW-0812">Transmembrane</keyword>
<accession>A0A3E4M230</accession>
<feature type="transmembrane region" description="Helical" evidence="7">
    <location>
        <begin position="264"/>
        <end position="287"/>
    </location>
</feature>
<feature type="domain" description="ABC3 transporter permease C-terminal" evidence="8">
    <location>
        <begin position="712"/>
        <end position="823"/>
    </location>
</feature>
<keyword evidence="4 7" id="KW-1133">Transmembrane helix</keyword>
<dbReference type="PANTHER" id="PTHR30572">
    <property type="entry name" value="MEMBRANE COMPONENT OF TRANSPORTER-RELATED"/>
    <property type="match status" value="1"/>
</dbReference>
<evidence type="ECO:0000313" key="10">
    <source>
        <dbReference type="Proteomes" id="UP000261052"/>
    </source>
</evidence>
<feature type="transmembrane region" description="Helical" evidence="7">
    <location>
        <begin position="755"/>
        <end position="779"/>
    </location>
</feature>
<dbReference type="AlphaFoldDB" id="A0A3E4M230"/>
<keyword evidence="2" id="KW-1003">Cell membrane</keyword>
<organism evidence="9 10">
    <name type="scientific">Agathobacter rectalis</name>
    <dbReference type="NCBI Taxonomy" id="39491"/>
    <lineage>
        <taxon>Bacteria</taxon>
        <taxon>Bacillati</taxon>
        <taxon>Bacillota</taxon>
        <taxon>Clostridia</taxon>
        <taxon>Lachnospirales</taxon>
        <taxon>Lachnospiraceae</taxon>
        <taxon>Agathobacter</taxon>
    </lineage>
</organism>
<feature type="transmembrane region" description="Helical" evidence="7">
    <location>
        <begin position="319"/>
        <end position="342"/>
    </location>
</feature>
<evidence type="ECO:0000313" key="9">
    <source>
        <dbReference type="EMBL" id="RGK43790.1"/>
    </source>
</evidence>
<dbReference type="InterPro" id="IPR003838">
    <property type="entry name" value="ABC3_permease_C"/>
</dbReference>
<name>A0A3E4M230_9FIRM</name>
<dbReference type="Proteomes" id="UP000261052">
    <property type="component" value="Unassembled WGS sequence"/>
</dbReference>
<evidence type="ECO:0000256" key="2">
    <source>
        <dbReference type="ARBA" id="ARBA00022475"/>
    </source>
</evidence>
<dbReference type="RefSeq" id="WP_117685548.1">
    <property type="nucleotide sequence ID" value="NZ_QSQP01000005.1"/>
</dbReference>
<evidence type="ECO:0000256" key="6">
    <source>
        <dbReference type="ARBA" id="ARBA00038076"/>
    </source>
</evidence>
<comment type="similarity">
    <text evidence="6">Belongs to the ABC-4 integral membrane protein family.</text>
</comment>
<evidence type="ECO:0000259" key="8">
    <source>
        <dbReference type="Pfam" id="PF02687"/>
    </source>
</evidence>
<comment type="subcellular location">
    <subcellularLocation>
        <location evidence="1">Cell membrane</location>
        <topology evidence="1">Multi-pass membrane protein</topology>
    </subcellularLocation>
</comment>
<feature type="domain" description="ABC3 transporter permease C-terminal" evidence="8">
    <location>
        <begin position="270"/>
        <end position="393"/>
    </location>
</feature>
<dbReference type="InterPro" id="IPR050250">
    <property type="entry name" value="Macrolide_Exporter_MacB"/>
</dbReference>
<dbReference type="GO" id="GO:0022857">
    <property type="term" value="F:transmembrane transporter activity"/>
    <property type="evidence" value="ECO:0007669"/>
    <property type="project" value="TreeGrafter"/>
</dbReference>
<proteinExistence type="inferred from homology"/>
<feature type="transmembrane region" description="Helical" evidence="7">
    <location>
        <begin position="799"/>
        <end position="821"/>
    </location>
</feature>
<feature type="transmembrane region" description="Helical" evidence="7">
    <location>
        <begin position="29"/>
        <end position="50"/>
    </location>
</feature>
<evidence type="ECO:0000256" key="1">
    <source>
        <dbReference type="ARBA" id="ARBA00004651"/>
    </source>
</evidence>
<feature type="transmembrane region" description="Helical" evidence="7">
    <location>
        <begin position="362"/>
        <end position="381"/>
    </location>
</feature>
<keyword evidence="5 7" id="KW-0472">Membrane</keyword>
<evidence type="ECO:0000256" key="7">
    <source>
        <dbReference type="SAM" id="Phobius"/>
    </source>
</evidence>
<evidence type="ECO:0000256" key="5">
    <source>
        <dbReference type="ARBA" id="ARBA00023136"/>
    </source>
</evidence>
<sequence length="836" mass="92520">MNDILFGNNNQTVIKHLAKKSYRSNRRRNIIVIVALALTAFMITSVFSLGCSYFETFQMQQTRSMGTTADVAITNLTETQIEELKRSDLVTAVGISQRLGSVDTADIGDALLGISWIDEIEWEQHRVPTISDIYGNYPQAESEVMLPVWALNEMGISNPQIGMNITLSYQLGNNYQYITDEFQLSGYYTDYTVSRVGNRGSVYVSEIFAEQSGLTFSDITSGMLSFSGNDDVERSCEKLKDEITFTEGQTFEIVPSTQSNSASIIVAMAFVVTVIIISGYLLIYNILYISISKDTRFYGQLKTIGATKRQIKKLVRWQVLRTSVIGIPVGLLVGVLVSLIIVPFAMNMMYSGNSTLGVKVSFSPIIFIGAAIFTLLTAVIGSMKPAKIAGSISPIAASQYNAVSVKNMKKRKAHRLRLSRMALSNIFRNPKSAVLTFTSLFLGLMLFLIASGLLSSLSAENFVSQWGESDFTVTYSIHEEENLITDEMLKEIEAIDGIENIRVTYSASPQTTMPVIYDQYVFGKYIDSLNSVSGLDFSDAETLKNYTDNFFGGVYGIDTEYVKEVNSSLETPIDLNAFENGDVVLLSAMTDEDGNPLIQPGQSITVIGETGEHTFTVAGGFLDADFQSGRGNERGTAPDLYISQQALKRLSPEVKIFRIAFDTINSKNDERILSELQTITASSSGIDIQSRYERGKEIESYLFTSRVLAMGLSSVLLLIGVMNFINTMFVSVNTRKHEFATLESIGMTKKQIRQVLLFEGGYYWIISFLLLATLGTGIYLPLYAAFRQVASYAAFSYPIIPLVIAAFIILVICLAVPILTFRMDIKASVTERLQQS</sequence>
<feature type="transmembrane region" description="Helical" evidence="7">
    <location>
        <begin position="707"/>
        <end position="734"/>
    </location>
</feature>
<dbReference type="GO" id="GO:0005886">
    <property type="term" value="C:plasma membrane"/>
    <property type="evidence" value="ECO:0007669"/>
    <property type="project" value="UniProtKB-SubCell"/>
</dbReference>
<dbReference type="Pfam" id="PF02687">
    <property type="entry name" value="FtsX"/>
    <property type="match status" value="2"/>
</dbReference>